<dbReference type="OrthoDB" id="9762978at2"/>
<feature type="transmembrane region" description="Helical" evidence="9">
    <location>
        <begin position="430"/>
        <end position="449"/>
    </location>
</feature>
<evidence type="ECO:0000256" key="7">
    <source>
        <dbReference type="ARBA" id="ARBA00023136"/>
    </source>
</evidence>
<evidence type="ECO:0000256" key="6">
    <source>
        <dbReference type="ARBA" id="ARBA00022989"/>
    </source>
</evidence>
<dbReference type="RefSeq" id="WP_091273484.1">
    <property type="nucleotide sequence ID" value="NZ_FNDK01000010.1"/>
</dbReference>
<evidence type="ECO:0000313" key="11">
    <source>
        <dbReference type="EMBL" id="SDH74200.1"/>
    </source>
</evidence>
<evidence type="ECO:0000256" key="1">
    <source>
        <dbReference type="ARBA" id="ARBA00004651"/>
    </source>
</evidence>
<dbReference type="PANTHER" id="PTHR33451">
    <property type="entry name" value="MALATE-2H(+)/NA(+)-LACTATE ANTIPORTER"/>
    <property type="match status" value="1"/>
</dbReference>
<feature type="transmembrane region" description="Helical" evidence="9">
    <location>
        <begin position="312"/>
        <end position="329"/>
    </location>
</feature>
<keyword evidence="2" id="KW-0813">Transport</keyword>
<keyword evidence="7 9" id="KW-0472">Membrane</keyword>
<dbReference type="GO" id="GO:0005886">
    <property type="term" value="C:plasma membrane"/>
    <property type="evidence" value="ECO:0007669"/>
    <property type="project" value="UniProtKB-SubCell"/>
</dbReference>
<dbReference type="EMBL" id="FNDK01000010">
    <property type="protein sequence ID" value="SDH74200.1"/>
    <property type="molecule type" value="Genomic_DNA"/>
</dbReference>
<dbReference type="STRING" id="568899.SAMN05192534_11097"/>
<feature type="transmembrane region" description="Helical" evidence="9">
    <location>
        <begin position="7"/>
        <end position="29"/>
    </location>
</feature>
<feature type="transmembrane region" description="Helical" evidence="9">
    <location>
        <begin position="230"/>
        <end position="250"/>
    </location>
</feature>
<feature type="transmembrane region" description="Helical" evidence="9">
    <location>
        <begin position="405"/>
        <end position="423"/>
    </location>
</feature>
<protein>
    <submittedName>
        <fullName evidence="11">Na+:H+ antiporter, NhaC family</fullName>
    </submittedName>
</protein>
<keyword evidence="12" id="KW-1185">Reference proteome</keyword>
<dbReference type="Pfam" id="PF03553">
    <property type="entry name" value="Na_H_antiporter"/>
    <property type="match status" value="1"/>
</dbReference>
<accession>A0A1G8EWH0</accession>
<feature type="transmembrane region" description="Helical" evidence="9">
    <location>
        <begin position="257"/>
        <end position="275"/>
    </location>
</feature>
<comment type="similarity">
    <text evidence="8">Belongs to the NhaC Na(+)/H(+) (TC 2.A.35) antiporter family.</text>
</comment>
<feature type="transmembrane region" description="Helical" evidence="9">
    <location>
        <begin position="65"/>
        <end position="87"/>
    </location>
</feature>
<sequence>MKYRSPSFFMSICLILVITTVLGVSILRFETSPQVPIVIAAIIVAVYGYTLGYKWKDLEKAMVKGISAGIPPILILCMIGIIIGIWTMNGTVPTMAYYGLNLLSPQFFLVSSVILCIIVSVMTGSSWSAISTIGVALMGVSYGMDISPAMTAGAIVCGAVFGDKLSPLSDTTNLASAIGKVDIFEHIRHMLWTTIPALIITLGIFTVIGFNSQLVNPAGSQIEEMIQTLHANFSITMITLLSPLTIVVMALKKFPPIPTLVVSLCIAVLTSFYTVSEVSLSELMATAQNGYAADTGVASIDSLLSIGGLSNMMFGVSIILMALAFGGLVQQIGFQQAVIEGIARFLKRKGNVILTTVLSCIGVNVTIGEAYLSVVLPGQMLESTYQQAGLHRKNLSRTLEDAGTVVHPIIPWGVSGAFIMTTLNIGMEYILFSFICFITPVIAIIYGYTGFSLVHTEVNPVQLEKWEEQEENLSKPANISS</sequence>
<organism evidence="11 12">
    <name type="scientific">Alteribacillus persepolensis</name>
    <dbReference type="NCBI Taxonomy" id="568899"/>
    <lineage>
        <taxon>Bacteria</taxon>
        <taxon>Bacillati</taxon>
        <taxon>Bacillota</taxon>
        <taxon>Bacilli</taxon>
        <taxon>Bacillales</taxon>
        <taxon>Bacillaceae</taxon>
        <taxon>Alteribacillus</taxon>
    </lineage>
</organism>
<proteinExistence type="inferred from homology"/>
<dbReference type="Proteomes" id="UP000199163">
    <property type="component" value="Unassembled WGS sequence"/>
</dbReference>
<feature type="transmembrane region" description="Helical" evidence="9">
    <location>
        <begin position="107"/>
        <end position="140"/>
    </location>
</feature>
<feature type="domain" description="Na+/H+ antiporter NhaC-like C-terminal" evidence="10">
    <location>
        <begin position="158"/>
        <end position="451"/>
    </location>
</feature>
<evidence type="ECO:0000256" key="2">
    <source>
        <dbReference type="ARBA" id="ARBA00022448"/>
    </source>
</evidence>
<feature type="transmembrane region" description="Helical" evidence="9">
    <location>
        <begin position="350"/>
        <end position="372"/>
    </location>
</feature>
<feature type="transmembrane region" description="Helical" evidence="9">
    <location>
        <begin position="35"/>
        <end position="53"/>
    </location>
</feature>
<keyword evidence="3" id="KW-0050">Antiport</keyword>
<evidence type="ECO:0000256" key="8">
    <source>
        <dbReference type="ARBA" id="ARBA00038435"/>
    </source>
</evidence>
<dbReference type="GO" id="GO:0015297">
    <property type="term" value="F:antiporter activity"/>
    <property type="evidence" value="ECO:0007669"/>
    <property type="project" value="UniProtKB-KW"/>
</dbReference>
<evidence type="ECO:0000256" key="3">
    <source>
        <dbReference type="ARBA" id="ARBA00022449"/>
    </source>
</evidence>
<evidence type="ECO:0000256" key="5">
    <source>
        <dbReference type="ARBA" id="ARBA00022692"/>
    </source>
</evidence>
<dbReference type="AlphaFoldDB" id="A0A1G8EWH0"/>
<feature type="transmembrane region" description="Helical" evidence="9">
    <location>
        <begin position="190"/>
        <end position="210"/>
    </location>
</feature>
<evidence type="ECO:0000256" key="9">
    <source>
        <dbReference type="SAM" id="Phobius"/>
    </source>
</evidence>
<dbReference type="InterPro" id="IPR018461">
    <property type="entry name" value="Na/H_Antiport_NhaC-like_C"/>
</dbReference>
<evidence type="ECO:0000256" key="4">
    <source>
        <dbReference type="ARBA" id="ARBA00022475"/>
    </source>
</evidence>
<dbReference type="InterPro" id="IPR004770">
    <property type="entry name" value="Na/H_antiport_NhaC"/>
</dbReference>
<evidence type="ECO:0000313" key="12">
    <source>
        <dbReference type="Proteomes" id="UP000199163"/>
    </source>
</evidence>
<reference evidence="12" key="1">
    <citation type="submission" date="2016-10" db="EMBL/GenBank/DDBJ databases">
        <authorList>
            <person name="Varghese N."/>
            <person name="Submissions S."/>
        </authorList>
    </citation>
    <scope>NUCLEOTIDE SEQUENCE [LARGE SCALE GENOMIC DNA]</scope>
    <source>
        <strain evidence="12">DSM 21632</strain>
    </source>
</reference>
<dbReference type="InterPro" id="IPR052180">
    <property type="entry name" value="NhaC_Na-H+_Antiporter"/>
</dbReference>
<comment type="subcellular location">
    <subcellularLocation>
        <location evidence="1">Cell membrane</location>
        <topology evidence="1">Multi-pass membrane protein</topology>
    </subcellularLocation>
</comment>
<keyword evidence="5 9" id="KW-0812">Transmembrane</keyword>
<gene>
    <name evidence="11" type="ORF">SAMN05192534_11097</name>
</gene>
<dbReference type="NCBIfam" id="TIGR00931">
    <property type="entry name" value="antiport_nhaC"/>
    <property type="match status" value="1"/>
</dbReference>
<keyword evidence="6 9" id="KW-1133">Transmembrane helix</keyword>
<keyword evidence="4" id="KW-1003">Cell membrane</keyword>
<dbReference type="PANTHER" id="PTHR33451:SF3">
    <property type="entry name" value="MALATE-2H(+)_NA(+)-LACTATE ANTIPORTER"/>
    <property type="match status" value="1"/>
</dbReference>
<evidence type="ECO:0000259" key="10">
    <source>
        <dbReference type="Pfam" id="PF03553"/>
    </source>
</evidence>
<name>A0A1G8EWH0_9BACI</name>